<evidence type="ECO:0000313" key="2">
    <source>
        <dbReference type="Proteomes" id="UP000824159"/>
    </source>
</evidence>
<reference evidence="1" key="1">
    <citation type="submission" date="2020-10" db="EMBL/GenBank/DDBJ databases">
        <authorList>
            <person name="Gilroy R."/>
        </authorList>
    </citation>
    <scope>NUCLEOTIDE SEQUENCE</scope>
    <source>
        <strain evidence="1">CHK176-22527</strain>
    </source>
</reference>
<comment type="caution">
    <text evidence="1">The sequence shown here is derived from an EMBL/GenBank/DDBJ whole genome shotgun (WGS) entry which is preliminary data.</text>
</comment>
<dbReference type="SUPFAM" id="SSF82171">
    <property type="entry name" value="DPP6 N-terminal domain-like"/>
    <property type="match status" value="1"/>
</dbReference>
<protein>
    <submittedName>
        <fullName evidence="1">Extracellular solute-binding protein</fullName>
    </submittedName>
</protein>
<sequence length="732" mass="83023">MYMECRRRLSRIIGLLLLCVSIAMLFSCKAKDHETYKEMEITLPAGMDSIWDVCVTSEGNLKIAMTEEDSKKGYIFESDDSGKSWERLFCYTDAMGIEDCRAVDCFVRFSPQGDFISMVVDNGLQENSSEQTRCYYVDLSGKALEIKNKMPESGVSESMYIGDGFSYDGAIADEENLIASNQSGETYLINKNTGEITDSILGSDNLLFSPAAFMVEGDDLYLIGTDDVVQYSIKDRKIVQKNDKTLKKLKETYTQSDMLGTMSAKDGDFYFFNEDGIQKFSDGKKRQLIGDEDMSVMPSEVYGRRICFDEKERIYLAINNEKGEAGLLRYEKTDTKEKGEKDILDIYTLSEDEGVRKIAEHYQKHNENVKVNVIVGMEEENTGLDDAVKKLNTNILGGDGPDILFLDGIEAENYVENNILMQLDGEVKSIDNEDNIRKVMDKYVRDGKAYAVPLRFVLPVVLSKYDDVLTAEDGTEFVDRIISHDAEISEYVFADYVRFYYQIFVEPETESGNVSRSDLGMHLDNIKKLHETQKSSGKVQLTHLNLPPQQTVGSTEYLLGNDDIQIDYIFQGQQLQILQQIESEEYRVASINGKVYYMPRLIVSINAATDNEEVCRDFISYALSEEGQKVAGESVGLSINKKVLKNTLEELKEDQALIGNEITNRSVPLHELPEDRIDDFMDIAGSVNMQTNNNNIAMDIFMEYTEKYLNGEVRKEKAVKEITDRLELYGNE</sequence>
<evidence type="ECO:0000313" key="1">
    <source>
        <dbReference type="EMBL" id="HIT99630.1"/>
    </source>
</evidence>
<reference evidence="1" key="2">
    <citation type="journal article" date="2021" name="PeerJ">
        <title>Extensive microbial diversity within the chicken gut microbiome revealed by metagenomics and culture.</title>
        <authorList>
            <person name="Gilroy R."/>
            <person name="Ravi A."/>
            <person name="Getino M."/>
            <person name="Pursley I."/>
            <person name="Horton D.L."/>
            <person name="Alikhan N.F."/>
            <person name="Baker D."/>
            <person name="Gharbi K."/>
            <person name="Hall N."/>
            <person name="Watson M."/>
            <person name="Adriaenssens E.M."/>
            <person name="Foster-Nyarko E."/>
            <person name="Jarju S."/>
            <person name="Secka A."/>
            <person name="Antonio M."/>
            <person name="Oren A."/>
            <person name="Chaudhuri R.R."/>
            <person name="La Ragione R."/>
            <person name="Hildebrand F."/>
            <person name="Pallen M.J."/>
        </authorList>
    </citation>
    <scope>NUCLEOTIDE SEQUENCE</scope>
    <source>
        <strain evidence="1">CHK176-22527</strain>
    </source>
</reference>
<dbReference type="Proteomes" id="UP000824159">
    <property type="component" value="Unassembled WGS sequence"/>
</dbReference>
<dbReference type="AlphaFoldDB" id="A0A9D1HE12"/>
<dbReference type="SUPFAM" id="SSF53850">
    <property type="entry name" value="Periplasmic binding protein-like II"/>
    <property type="match status" value="1"/>
</dbReference>
<name>A0A9D1HE12_9FIRM</name>
<dbReference type="InterPro" id="IPR006059">
    <property type="entry name" value="SBP"/>
</dbReference>
<dbReference type="PROSITE" id="PS51257">
    <property type="entry name" value="PROKAR_LIPOPROTEIN"/>
    <property type="match status" value="1"/>
</dbReference>
<dbReference type="Gene3D" id="3.40.190.10">
    <property type="entry name" value="Periplasmic binding protein-like II"/>
    <property type="match status" value="2"/>
</dbReference>
<gene>
    <name evidence="1" type="ORF">IAD12_05195</name>
</gene>
<accession>A0A9D1HE12</accession>
<dbReference type="EMBL" id="DVLX01000063">
    <property type="protein sequence ID" value="HIT99630.1"/>
    <property type="molecule type" value="Genomic_DNA"/>
</dbReference>
<organism evidence="1 2">
    <name type="scientific">Candidatus Allocopromorpha excrementavium</name>
    <dbReference type="NCBI Taxonomy" id="2840741"/>
    <lineage>
        <taxon>Bacteria</taxon>
        <taxon>Bacillati</taxon>
        <taxon>Bacillota</taxon>
        <taxon>Clostridia</taxon>
        <taxon>Eubacteriales</taxon>
        <taxon>Eubacteriaceae</taxon>
        <taxon>Eubacteriaceae incertae sedis</taxon>
        <taxon>Candidatus Allocopromorpha</taxon>
    </lineage>
</organism>
<dbReference type="Pfam" id="PF01547">
    <property type="entry name" value="SBP_bac_1"/>
    <property type="match status" value="1"/>
</dbReference>
<proteinExistence type="predicted"/>